<name>D7AYN7_NOCDD</name>
<organism evidence="1 2">
    <name type="scientific">Nocardiopsis dassonvillei (strain ATCC 23218 / DSM 43111 / CIP 107115 / JCM 7437 / KCTC 9190 / NBRC 14626 / NCTC 10488 / NRRL B-5397 / IMRU 509)</name>
    <name type="common">Actinomadura dassonvillei</name>
    <dbReference type="NCBI Taxonomy" id="446468"/>
    <lineage>
        <taxon>Bacteria</taxon>
        <taxon>Bacillati</taxon>
        <taxon>Actinomycetota</taxon>
        <taxon>Actinomycetes</taxon>
        <taxon>Streptosporangiales</taxon>
        <taxon>Nocardiopsidaceae</taxon>
        <taxon>Nocardiopsis</taxon>
    </lineage>
</organism>
<dbReference type="HOGENOM" id="CLU_1766102_0_0_11"/>
<dbReference type="KEGG" id="nda:Ndas_2632"/>
<dbReference type="EMBL" id="CP002040">
    <property type="protein sequence ID" value="ADH68049.1"/>
    <property type="molecule type" value="Genomic_DNA"/>
</dbReference>
<dbReference type="Proteomes" id="UP000002219">
    <property type="component" value="Chromosome 1"/>
</dbReference>
<dbReference type="RefSeq" id="WP_013153656.1">
    <property type="nucleotide sequence ID" value="NC_014210.1"/>
</dbReference>
<dbReference type="AlphaFoldDB" id="D7AYN7"/>
<proteinExistence type="predicted"/>
<sequence length="147" mass="16371">MPPEIMAAHRVLLDCLFRGGRIEDHRADMETAGAAFMGVLSAFFRNVMEYAFSGHEPGIQVREYLEDLKRCYPYALDSLEPVRTAVFVLEQIGPEAPPPGQSYLLTGPNLVGDMATLALYTAKQEGLSEEQLEMYLFGATARYMQGM</sequence>
<dbReference type="GeneID" id="91485200"/>
<dbReference type="OrthoDB" id="4350911at2"/>
<reference evidence="1 2" key="1">
    <citation type="journal article" date="2010" name="Stand. Genomic Sci.">
        <title>Complete genome sequence of Nocardiopsis dassonvillei type strain (IMRU 509).</title>
        <authorList>
            <person name="Sun H."/>
            <person name="Lapidus A."/>
            <person name="Nolan M."/>
            <person name="Lucas S."/>
            <person name="Del Rio T.G."/>
            <person name="Tice H."/>
            <person name="Cheng J.F."/>
            <person name="Tapia R."/>
            <person name="Han C."/>
            <person name="Goodwin L."/>
            <person name="Pitluck S."/>
            <person name="Pagani I."/>
            <person name="Ivanova N."/>
            <person name="Mavromatis K."/>
            <person name="Mikhailova N."/>
            <person name="Pati A."/>
            <person name="Chen A."/>
            <person name="Palaniappan K."/>
            <person name="Land M."/>
            <person name="Hauser L."/>
            <person name="Chang Y.J."/>
            <person name="Jeffries C.D."/>
            <person name="Djao O.D."/>
            <person name="Rohde M."/>
            <person name="Sikorski J."/>
            <person name="Goker M."/>
            <person name="Woyke T."/>
            <person name="Bristow J."/>
            <person name="Eisen J.A."/>
            <person name="Markowitz V."/>
            <person name="Hugenholtz P."/>
            <person name="Kyrpides N.C."/>
            <person name="Klenk H.P."/>
        </authorList>
    </citation>
    <scope>NUCLEOTIDE SEQUENCE [LARGE SCALE GENOMIC DNA]</scope>
    <source>
        <strain evidence="2">ATCC 23218 / DSM 43111 / CIP 107115 / JCM 7437 / KCTC 9190 / NBRC 14626 / NCTC 10488 / NRRL B-5397 / IMRU 509</strain>
    </source>
</reference>
<evidence type="ECO:0000313" key="1">
    <source>
        <dbReference type="EMBL" id="ADH68049.1"/>
    </source>
</evidence>
<protein>
    <submittedName>
        <fullName evidence="1">Uncharacterized protein</fullName>
    </submittedName>
</protein>
<gene>
    <name evidence="1" type="ordered locus">Ndas_2632</name>
</gene>
<accession>D7AYN7</accession>
<evidence type="ECO:0000313" key="2">
    <source>
        <dbReference type="Proteomes" id="UP000002219"/>
    </source>
</evidence>
<keyword evidence="2" id="KW-1185">Reference proteome</keyword>